<evidence type="ECO:0000256" key="1">
    <source>
        <dbReference type="SAM" id="Coils"/>
    </source>
</evidence>
<accession>A0A1Y2LPM5</accession>
<evidence type="ECO:0000313" key="5">
    <source>
        <dbReference type="Proteomes" id="UP000193240"/>
    </source>
</evidence>
<feature type="region of interest" description="Disordered" evidence="2">
    <location>
        <begin position="321"/>
        <end position="344"/>
    </location>
</feature>
<dbReference type="PANTHER" id="PTHR21357:SF4">
    <property type="entry name" value="FAM172 FAMILY PROTEIN HOMOLOG CG10038"/>
    <property type="match status" value="1"/>
</dbReference>
<dbReference type="InterPro" id="IPR048263">
    <property type="entry name" value="Arb2"/>
</dbReference>
<dbReference type="OMA" id="HATNNER"/>
<dbReference type="AlphaFoldDB" id="A0A1Y2LPM5"/>
<evidence type="ECO:0000259" key="3">
    <source>
        <dbReference type="Pfam" id="PF22749"/>
    </source>
</evidence>
<keyword evidence="5" id="KW-1185">Reference proteome</keyword>
<feature type="compositionally biased region" description="Polar residues" evidence="2">
    <location>
        <begin position="321"/>
        <end position="330"/>
    </location>
</feature>
<reference evidence="4 5" key="1">
    <citation type="journal article" date="2017" name="Genome Announc.">
        <title>Genome sequence of the saprophytic ascomycete Epicoccum nigrum ICMP 19927 strain isolated from New Zealand.</title>
        <authorList>
            <person name="Fokin M."/>
            <person name="Fleetwood D."/>
            <person name="Weir B.S."/>
            <person name="Villas-Boas S.G."/>
        </authorList>
    </citation>
    <scope>NUCLEOTIDE SEQUENCE [LARGE SCALE GENOMIC DNA]</scope>
    <source>
        <strain evidence="4 5">ICMP 19927</strain>
    </source>
</reference>
<dbReference type="GO" id="GO:0035197">
    <property type="term" value="F:siRNA binding"/>
    <property type="evidence" value="ECO:0007669"/>
    <property type="project" value="TreeGrafter"/>
</dbReference>
<dbReference type="STRING" id="105696.A0A1Y2LPM5"/>
<dbReference type="GO" id="GO:0005634">
    <property type="term" value="C:nucleus"/>
    <property type="evidence" value="ECO:0007669"/>
    <property type="project" value="TreeGrafter"/>
</dbReference>
<proteinExistence type="predicted"/>
<dbReference type="InterPro" id="IPR053858">
    <property type="entry name" value="Arb2_dom"/>
</dbReference>
<protein>
    <recommendedName>
        <fullName evidence="3">Arb2 domain-containing protein</fullName>
    </recommendedName>
</protein>
<name>A0A1Y2LPM5_EPING</name>
<dbReference type="PANTHER" id="PTHR21357">
    <property type="entry name" value="FAM172 FAMILY PROTEIN HOMOLOG CG10038"/>
    <property type="match status" value="1"/>
</dbReference>
<feature type="coiled-coil region" evidence="1">
    <location>
        <begin position="482"/>
        <end position="537"/>
    </location>
</feature>
<keyword evidence="1" id="KW-0175">Coiled coil</keyword>
<dbReference type="Proteomes" id="UP000193240">
    <property type="component" value="Unassembled WGS sequence"/>
</dbReference>
<dbReference type="InParanoid" id="A0A1Y2LPM5"/>
<dbReference type="Pfam" id="PF22749">
    <property type="entry name" value="Arb2"/>
    <property type="match status" value="1"/>
</dbReference>
<feature type="domain" description="Arb2" evidence="3">
    <location>
        <begin position="15"/>
        <end position="320"/>
    </location>
</feature>
<feature type="region of interest" description="Disordered" evidence="2">
    <location>
        <begin position="153"/>
        <end position="175"/>
    </location>
</feature>
<gene>
    <name evidence="4" type="ORF">B5807_08274</name>
</gene>
<evidence type="ECO:0000313" key="4">
    <source>
        <dbReference type="EMBL" id="OSS45903.1"/>
    </source>
</evidence>
<organism evidence="4 5">
    <name type="scientific">Epicoccum nigrum</name>
    <name type="common">Soil fungus</name>
    <name type="synonym">Epicoccum purpurascens</name>
    <dbReference type="NCBI Taxonomy" id="105696"/>
    <lineage>
        <taxon>Eukaryota</taxon>
        <taxon>Fungi</taxon>
        <taxon>Dikarya</taxon>
        <taxon>Ascomycota</taxon>
        <taxon>Pezizomycotina</taxon>
        <taxon>Dothideomycetes</taxon>
        <taxon>Pleosporomycetidae</taxon>
        <taxon>Pleosporales</taxon>
        <taxon>Pleosporineae</taxon>
        <taxon>Didymellaceae</taxon>
        <taxon>Epicoccum</taxon>
    </lineage>
</organism>
<sequence>MFRRKEDTIAPDASYPTNLKALGFFINNLGQIRMIEAPERHFLFNATNNERHNEVRNEALHTCSRAEVIKRLSKLGIRQLYLPQLSMTKPNGPHMPILTPPLDVLRTRERVVVIVNDTLQDLGILAYRQLQRKLGLNGGSVVNFAKEMINRSALDDSSKDPQTAQSLFEDGTSVENDDQIPGLIVMNTGQRLYSHKYNRPVTMRSWDALPRKSIAHDRIRIYDQENYVTGHRSPSEHIRSVFDNLLCNADYVDPQTEVYVIAIEDGATSLLDVVKGNIDKYGARVTAMAMIHTIVDNSEITDPRLKAFLYGRARQWRYSDLSSSPTQCTQLPDDYSSDPPGQAKPKVPKIIHWNDTLPAAGPLPGITKSISRLTLGTSGASSAKPAEADTAADVEWGNGDVPCPTFAGGKEPTGECVFTEPGVQRAILSFFEEVAQDPESYRNPNFTTVVNIPQPTTDAPFALDANATMPDAADIQPTTPMVTSEQAELMEARAKLDDMRTALKACPDDVEMLAKGRTRLMEKIVNQETLIKDLQVKALGSGSLGAGEAGGVRQEWAHEVKGSQVPFAGTMVDSELLKAAGLGETAGEELEKAGATGAGKEVLGEKMGEEVDDKKAFL</sequence>
<dbReference type="EMBL" id="KZ107852">
    <property type="protein sequence ID" value="OSS45903.1"/>
    <property type="molecule type" value="Genomic_DNA"/>
</dbReference>
<evidence type="ECO:0000256" key="2">
    <source>
        <dbReference type="SAM" id="MobiDB-lite"/>
    </source>
</evidence>
<dbReference type="GO" id="GO:0031048">
    <property type="term" value="P:regulatory ncRNA-mediated heterochromatin formation"/>
    <property type="evidence" value="ECO:0007669"/>
    <property type="project" value="TreeGrafter"/>
</dbReference>